<dbReference type="InterPro" id="IPR046452">
    <property type="entry name" value="HgmA_N"/>
</dbReference>
<evidence type="ECO:0000256" key="8">
    <source>
        <dbReference type="ARBA" id="ARBA00023002"/>
    </source>
</evidence>
<dbReference type="InterPro" id="IPR046451">
    <property type="entry name" value="HgmA_C"/>
</dbReference>
<feature type="domain" description="Homogentisate 1,2-dioxygenase N-terminal" evidence="14">
    <location>
        <begin position="86"/>
        <end position="313"/>
    </location>
</feature>
<evidence type="ECO:0000256" key="2">
    <source>
        <dbReference type="ARBA" id="ARBA00004704"/>
    </source>
</evidence>
<dbReference type="GO" id="GO:0006559">
    <property type="term" value="P:L-phenylalanine catabolic process"/>
    <property type="evidence" value="ECO:0007669"/>
    <property type="project" value="UniProtKB-UniPathway"/>
</dbReference>
<evidence type="ECO:0000259" key="14">
    <source>
        <dbReference type="Pfam" id="PF20510"/>
    </source>
</evidence>
<dbReference type="GO" id="GO:0005737">
    <property type="term" value="C:cytoplasm"/>
    <property type="evidence" value="ECO:0007669"/>
    <property type="project" value="TreeGrafter"/>
</dbReference>
<dbReference type="Pfam" id="PF04209">
    <property type="entry name" value="HgmA_C"/>
    <property type="match status" value="1"/>
</dbReference>
<dbReference type="InterPro" id="IPR011051">
    <property type="entry name" value="RmlC_Cupin_sf"/>
</dbReference>
<dbReference type="FunFam" id="2.60.120.10:FF:000034">
    <property type="entry name" value="Homogentisate 1,2-dioxygenase"/>
    <property type="match status" value="1"/>
</dbReference>
<evidence type="ECO:0000256" key="5">
    <source>
        <dbReference type="ARBA" id="ARBA00022723"/>
    </source>
</evidence>
<comment type="cofactor">
    <cofactor evidence="1 12">
        <name>Fe cation</name>
        <dbReference type="ChEBI" id="CHEBI:24875"/>
    </cofactor>
</comment>
<evidence type="ECO:0000256" key="6">
    <source>
        <dbReference type="ARBA" id="ARBA00022878"/>
    </source>
</evidence>
<evidence type="ECO:0000256" key="10">
    <source>
        <dbReference type="ARBA" id="ARBA00023232"/>
    </source>
</evidence>
<organism evidence="15">
    <name type="scientific">Aplanochytrium stocchinoi</name>
    <dbReference type="NCBI Taxonomy" id="215587"/>
    <lineage>
        <taxon>Eukaryota</taxon>
        <taxon>Sar</taxon>
        <taxon>Stramenopiles</taxon>
        <taxon>Bigyra</taxon>
        <taxon>Labyrinthulomycetes</taxon>
        <taxon>Thraustochytrida</taxon>
        <taxon>Thraustochytriidae</taxon>
        <taxon>Aplanochytrium</taxon>
    </lineage>
</organism>
<dbReference type="NCBIfam" id="TIGR01015">
    <property type="entry name" value="hmgA"/>
    <property type="match status" value="1"/>
</dbReference>
<feature type="binding site" evidence="12">
    <location>
        <position position="408"/>
    </location>
    <ligand>
        <name>Fe cation</name>
        <dbReference type="ChEBI" id="CHEBI:24875"/>
    </ligand>
</feature>
<keyword evidence="9 12" id="KW-0408">Iron</keyword>
<comment type="similarity">
    <text evidence="3">Belongs to the homogentisate dioxygenase family.</text>
</comment>
<dbReference type="PANTHER" id="PTHR11056">
    <property type="entry name" value="HOMOGENTISATE 1,2-DIOXYGENASE"/>
    <property type="match status" value="1"/>
</dbReference>
<dbReference type="GO" id="GO:0046872">
    <property type="term" value="F:metal ion binding"/>
    <property type="evidence" value="ECO:0007669"/>
    <property type="project" value="UniProtKB-KW"/>
</dbReference>
<sequence length="501" mass="56688">MVDSKFMYNRGFDAYVCSEALPNALPKGQNNPQKCPYGLYAEQLSGTAFTKSRAKNKRTWLYRGRPSPANEWGHGYNMKSCDESVNWIKKVPLDEHTESKPEQPKRIKLVQHASEEFQVDPNQLRWSPLAIPEDTPLTFLQGIATVAKTGNECTKEGLAIHTYVCNKSMIDTCFSDSDGDLLIVPQIGNLLITTEFGKIELEPNEICVVQRGMKFLVEMLPDADGKTLARGYILEIFSGHFELPELGPIGSNGLANPRDFLTPTASYDPTFPTERTFLVINKFGGEMFSYEQNHTPFDVVAFHGNYLPYKYDLRKFCCMNSVTYDHPDPSIYTVLTCPSNEPGVAVADFVVFPPRWCVMENSFRPPWFHRNTMSEYMGMIWGKYDAKTDGEGGFVPGGASLHQCMTPHGPDAETFENASNEKLTPKFFDQGLAFMFETTYLLRLSKFARFGSHRQLEYQRCWSSLKCNFDPNYDPMKDGSSADNVLEWRKESKTNTVNGSP</sequence>
<protein>
    <recommendedName>
        <fullName evidence="4">homogentisate 1,2-dioxygenase</fullName>
        <ecNumber evidence="4">1.13.11.5</ecNumber>
    </recommendedName>
</protein>
<keyword evidence="5 12" id="KW-0479">Metal-binding</keyword>
<feature type="domain" description="Homogentisate 1,2-dioxygenase N-terminal" evidence="14">
    <location>
        <begin position="7"/>
        <end position="71"/>
    </location>
</feature>
<dbReference type="SUPFAM" id="SSF51182">
    <property type="entry name" value="RmlC-like cupins"/>
    <property type="match status" value="1"/>
</dbReference>
<name>A0A7S3PH04_9STRA</name>
<evidence type="ECO:0000256" key="11">
    <source>
        <dbReference type="PIRSR" id="PIRSR605708-1"/>
    </source>
</evidence>
<gene>
    <name evidence="15" type="ORF">ASTO00021_LOCUS5448</name>
</gene>
<evidence type="ECO:0000256" key="3">
    <source>
        <dbReference type="ARBA" id="ARBA00007757"/>
    </source>
</evidence>
<evidence type="ECO:0000256" key="12">
    <source>
        <dbReference type="PIRSR" id="PIRSR605708-2"/>
    </source>
</evidence>
<dbReference type="Pfam" id="PF20510">
    <property type="entry name" value="HgmA_N"/>
    <property type="match status" value="2"/>
</dbReference>
<reference evidence="15" key="1">
    <citation type="submission" date="2021-01" db="EMBL/GenBank/DDBJ databases">
        <authorList>
            <person name="Corre E."/>
            <person name="Pelletier E."/>
            <person name="Niang G."/>
            <person name="Scheremetjew M."/>
            <person name="Finn R."/>
            <person name="Kale V."/>
            <person name="Holt S."/>
            <person name="Cochrane G."/>
            <person name="Meng A."/>
            <person name="Brown T."/>
            <person name="Cohen L."/>
        </authorList>
    </citation>
    <scope>NUCLEOTIDE SEQUENCE</scope>
    <source>
        <strain evidence="15">GSBS06</strain>
    </source>
</reference>
<dbReference type="AlphaFoldDB" id="A0A7S3PH04"/>
<feature type="binding site" evidence="12">
    <location>
        <position position="375"/>
    </location>
    <ligand>
        <name>Fe cation</name>
        <dbReference type="ChEBI" id="CHEBI:24875"/>
    </ligand>
</feature>
<keyword evidence="8" id="KW-0560">Oxidoreductase</keyword>
<dbReference type="GO" id="GO:0006572">
    <property type="term" value="P:L-tyrosine catabolic process"/>
    <property type="evidence" value="ECO:0007669"/>
    <property type="project" value="UniProtKB-KW"/>
</dbReference>
<evidence type="ECO:0000256" key="4">
    <source>
        <dbReference type="ARBA" id="ARBA00013127"/>
    </source>
</evidence>
<keyword evidence="6" id="KW-0828">Tyrosine catabolism</keyword>
<dbReference type="InterPro" id="IPR014710">
    <property type="entry name" value="RmlC-like_jellyroll"/>
</dbReference>
<proteinExistence type="inferred from homology"/>
<dbReference type="EMBL" id="HBIN01007436">
    <property type="protein sequence ID" value="CAE0435167.1"/>
    <property type="molecule type" value="Transcribed_RNA"/>
</dbReference>
<dbReference type="InterPro" id="IPR005708">
    <property type="entry name" value="Homogentis_dOase"/>
</dbReference>
<evidence type="ECO:0000256" key="9">
    <source>
        <dbReference type="ARBA" id="ARBA00023004"/>
    </source>
</evidence>
<feature type="active site" description="Proton acceptor" evidence="11">
    <location>
        <position position="326"/>
    </location>
</feature>
<feature type="binding site" evidence="12">
    <location>
        <position position="408"/>
    </location>
    <ligand>
        <name>homogentisate</name>
        <dbReference type="ChEBI" id="CHEBI:16169"/>
    </ligand>
</feature>
<dbReference type="Gene3D" id="2.60.120.10">
    <property type="entry name" value="Jelly Rolls"/>
    <property type="match status" value="1"/>
</dbReference>
<keyword evidence="10" id="KW-0585">Phenylalanine catabolism</keyword>
<dbReference type="CDD" id="cd07000">
    <property type="entry name" value="cupin_HGO_N"/>
    <property type="match status" value="1"/>
</dbReference>
<dbReference type="GO" id="GO:0004411">
    <property type="term" value="F:homogentisate 1,2-dioxygenase activity"/>
    <property type="evidence" value="ECO:0007669"/>
    <property type="project" value="UniProtKB-EC"/>
</dbReference>
<comment type="pathway">
    <text evidence="2">Amino-acid degradation; L-phenylalanine degradation; acetoacetate and fumarate from L-phenylalanine: step 4/6.</text>
</comment>
<evidence type="ECO:0000256" key="1">
    <source>
        <dbReference type="ARBA" id="ARBA00001962"/>
    </source>
</evidence>
<dbReference type="EC" id="1.13.11.5" evidence="4"/>
<feature type="binding site" evidence="12">
    <location>
        <position position="384"/>
    </location>
    <ligand>
        <name>homogentisate</name>
        <dbReference type="ChEBI" id="CHEBI:16169"/>
    </ligand>
</feature>
<evidence type="ECO:0000313" key="15">
    <source>
        <dbReference type="EMBL" id="CAE0435167.1"/>
    </source>
</evidence>
<feature type="domain" description="Homogentisate 1,2-dioxygenase C-terminal" evidence="13">
    <location>
        <begin position="314"/>
        <end position="469"/>
    </location>
</feature>
<evidence type="ECO:0000259" key="13">
    <source>
        <dbReference type="Pfam" id="PF04209"/>
    </source>
</evidence>
<accession>A0A7S3PH04</accession>
<feature type="binding site" evidence="12">
    <location>
        <position position="369"/>
    </location>
    <ligand>
        <name>Fe cation</name>
        <dbReference type="ChEBI" id="CHEBI:24875"/>
    </ligand>
</feature>
<evidence type="ECO:0000256" key="7">
    <source>
        <dbReference type="ARBA" id="ARBA00022964"/>
    </source>
</evidence>
<keyword evidence="7" id="KW-0223">Dioxygenase</keyword>
<dbReference type="PANTHER" id="PTHR11056:SF0">
    <property type="entry name" value="HOMOGENTISATE 1,2-DIOXYGENASE"/>
    <property type="match status" value="1"/>
</dbReference>
<dbReference type="UniPathway" id="UPA00139">
    <property type="reaction ID" value="UER00339"/>
</dbReference>